<dbReference type="PROSITE" id="PS00107">
    <property type="entry name" value="PROTEIN_KINASE_ATP"/>
    <property type="match status" value="1"/>
</dbReference>
<keyword evidence="11 16" id="KW-0472">Membrane</keyword>
<evidence type="ECO:0000256" key="15">
    <source>
        <dbReference type="PROSITE-ProRule" id="PRU10141"/>
    </source>
</evidence>
<dbReference type="PROSITE" id="PS00108">
    <property type="entry name" value="PROTEIN_KINASE_ST"/>
    <property type="match status" value="1"/>
</dbReference>
<evidence type="ECO:0000313" key="19">
    <source>
        <dbReference type="Proteomes" id="UP000515151"/>
    </source>
</evidence>
<feature type="binding site" evidence="15">
    <location>
        <position position="375"/>
    </location>
    <ligand>
        <name>ATP</name>
        <dbReference type="ChEBI" id="CHEBI:30616"/>
    </ligand>
</feature>
<dbReference type="Gene3D" id="3.30.200.20">
    <property type="entry name" value="Phosphorylase Kinase, domain 1"/>
    <property type="match status" value="1"/>
</dbReference>
<evidence type="ECO:0000256" key="2">
    <source>
        <dbReference type="ARBA" id="ARBA00012513"/>
    </source>
</evidence>
<comment type="catalytic activity">
    <reaction evidence="14">
        <text>L-seryl-[protein] + ATP = O-phospho-L-seryl-[protein] + ADP + H(+)</text>
        <dbReference type="Rhea" id="RHEA:17989"/>
        <dbReference type="Rhea" id="RHEA-COMP:9863"/>
        <dbReference type="Rhea" id="RHEA-COMP:11604"/>
        <dbReference type="ChEBI" id="CHEBI:15378"/>
        <dbReference type="ChEBI" id="CHEBI:29999"/>
        <dbReference type="ChEBI" id="CHEBI:30616"/>
        <dbReference type="ChEBI" id="CHEBI:83421"/>
        <dbReference type="ChEBI" id="CHEBI:456216"/>
        <dbReference type="EC" id="2.7.11.1"/>
    </reaction>
</comment>
<comment type="subcellular location">
    <subcellularLocation>
        <location evidence="1">Membrane</location>
        <topology evidence="1">Single-pass membrane protein</topology>
    </subcellularLocation>
</comment>
<dbReference type="GO" id="GO:0005886">
    <property type="term" value="C:plasma membrane"/>
    <property type="evidence" value="ECO:0007669"/>
    <property type="project" value="UniProtKB-ARBA"/>
</dbReference>
<reference evidence="19" key="1">
    <citation type="journal article" date="2020" name="Plant Biotechnol. J.">
        <title>The pomegranate (Punica granatum L.) draft genome dissects genetic divergence between soft- and hard-seeded cultivars.</title>
        <authorList>
            <person name="Luo X."/>
            <person name="Li H."/>
            <person name="Wu Z."/>
            <person name="Yao W."/>
            <person name="Zhao P."/>
            <person name="Cao D."/>
            <person name="Yu H."/>
            <person name="Li K."/>
            <person name="Poudel K."/>
            <person name="Zhao D."/>
            <person name="Zhang F."/>
            <person name="Xia X."/>
            <person name="Chen L."/>
            <person name="Wang Q."/>
            <person name="Jing D."/>
            <person name="Cao S."/>
        </authorList>
    </citation>
    <scope>NUCLEOTIDE SEQUENCE [LARGE SCALE GENOMIC DNA]</scope>
    <source>
        <strain evidence="19">cv. Tunisia</strain>
    </source>
</reference>
<keyword evidence="10 16" id="KW-1133">Transmembrane helix</keyword>
<name>A0A6P8EF99_PUNGR</name>
<organism evidence="19 20">
    <name type="scientific">Punica granatum</name>
    <name type="common">Pomegranate</name>
    <dbReference type="NCBI Taxonomy" id="22663"/>
    <lineage>
        <taxon>Eukaryota</taxon>
        <taxon>Viridiplantae</taxon>
        <taxon>Streptophyta</taxon>
        <taxon>Embryophyta</taxon>
        <taxon>Tracheophyta</taxon>
        <taxon>Spermatophyta</taxon>
        <taxon>Magnoliopsida</taxon>
        <taxon>eudicotyledons</taxon>
        <taxon>Gunneridae</taxon>
        <taxon>Pentapetalae</taxon>
        <taxon>rosids</taxon>
        <taxon>malvids</taxon>
        <taxon>Myrtales</taxon>
        <taxon>Lythraceae</taxon>
        <taxon>Punica</taxon>
    </lineage>
</organism>
<dbReference type="InterPro" id="IPR025287">
    <property type="entry name" value="WAK_GUB"/>
</dbReference>
<keyword evidence="4" id="KW-0808">Transferase</keyword>
<dbReference type="PANTHER" id="PTHR46008">
    <property type="entry name" value="LEAF RUST 10 DISEASE-RESISTANCE LOCUS RECEPTOR-LIKE PROTEIN KINASE-LIKE 1.4"/>
    <property type="match status" value="1"/>
</dbReference>
<dbReference type="SMART" id="SM00220">
    <property type="entry name" value="S_TKc"/>
    <property type="match status" value="1"/>
</dbReference>
<dbReference type="InterPro" id="IPR011009">
    <property type="entry name" value="Kinase-like_dom_sf"/>
</dbReference>
<keyword evidence="5 16" id="KW-0812">Transmembrane</keyword>
<dbReference type="PROSITE" id="PS50011">
    <property type="entry name" value="PROTEIN_KINASE_DOM"/>
    <property type="match status" value="1"/>
</dbReference>
<evidence type="ECO:0000256" key="14">
    <source>
        <dbReference type="ARBA" id="ARBA00048679"/>
    </source>
</evidence>
<dbReference type="InterPro" id="IPR017441">
    <property type="entry name" value="Protein_kinase_ATP_BS"/>
</dbReference>
<evidence type="ECO:0000256" key="10">
    <source>
        <dbReference type="ARBA" id="ARBA00022989"/>
    </source>
</evidence>
<dbReference type="GO" id="GO:0004674">
    <property type="term" value="F:protein serine/threonine kinase activity"/>
    <property type="evidence" value="ECO:0007669"/>
    <property type="project" value="UniProtKB-KW"/>
</dbReference>
<evidence type="ECO:0000256" key="13">
    <source>
        <dbReference type="ARBA" id="ARBA00047899"/>
    </source>
</evidence>
<dbReference type="GO" id="GO:0030247">
    <property type="term" value="F:polysaccharide binding"/>
    <property type="evidence" value="ECO:0007669"/>
    <property type="project" value="InterPro"/>
</dbReference>
<comment type="catalytic activity">
    <reaction evidence="13">
        <text>L-threonyl-[protein] + ATP = O-phospho-L-threonyl-[protein] + ADP + H(+)</text>
        <dbReference type="Rhea" id="RHEA:46608"/>
        <dbReference type="Rhea" id="RHEA-COMP:11060"/>
        <dbReference type="Rhea" id="RHEA-COMP:11605"/>
        <dbReference type="ChEBI" id="CHEBI:15378"/>
        <dbReference type="ChEBI" id="CHEBI:30013"/>
        <dbReference type="ChEBI" id="CHEBI:30616"/>
        <dbReference type="ChEBI" id="CHEBI:61977"/>
        <dbReference type="ChEBI" id="CHEBI:456216"/>
        <dbReference type="EC" id="2.7.11.1"/>
    </reaction>
</comment>
<dbReference type="EC" id="2.7.11.1" evidence="2"/>
<dbReference type="CDD" id="cd14066">
    <property type="entry name" value="STKc_IRAK"/>
    <property type="match status" value="1"/>
</dbReference>
<proteinExistence type="predicted"/>
<accession>A0A6P8EF99</accession>
<feature type="domain" description="Protein kinase" evidence="18">
    <location>
        <begin position="347"/>
        <end position="622"/>
    </location>
</feature>
<dbReference type="FunFam" id="3.30.200.20:FF:000162">
    <property type="entry name" value="Adenine nucleotide alpha hydrolase-like domain kinase"/>
    <property type="match status" value="1"/>
</dbReference>
<evidence type="ECO:0000256" key="1">
    <source>
        <dbReference type="ARBA" id="ARBA00004167"/>
    </source>
</evidence>
<dbReference type="SUPFAM" id="SSF56112">
    <property type="entry name" value="Protein kinase-like (PK-like)"/>
    <property type="match status" value="1"/>
</dbReference>
<keyword evidence="12" id="KW-0325">Glycoprotein</keyword>
<reference evidence="20" key="2">
    <citation type="submission" date="2025-08" db="UniProtKB">
        <authorList>
            <consortium name="RefSeq"/>
        </authorList>
    </citation>
    <scope>IDENTIFICATION</scope>
    <source>
        <tissue evidence="20">Leaf</tissue>
    </source>
</reference>
<evidence type="ECO:0000256" key="5">
    <source>
        <dbReference type="ARBA" id="ARBA00022692"/>
    </source>
</evidence>
<dbReference type="GeneID" id="116213338"/>
<evidence type="ECO:0000256" key="17">
    <source>
        <dbReference type="SAM" id="SignalP"/>
    </source>
</evidence>
<dbReference type="Gene3D" id="1.10.510.10">
    <property type="entry name" value="Transferase(Phosphotransferase) domain 1"/>
    <property type="match status" value="1"/>
</dbReference>
<evidence type="ECO:0000256" key="8">
    <source>
        <dbReference type="ARBA" id="ARBA00022777"/>
    </source>
</evidence>
<dbReference type="InterPro" id="IPR008271">
    <property type="entry name" value="Ser/Thr_kinase_AS"/>
</dbReference>
<feature type="transmembrane region" description="Helical" evidence="16">
    <location>
        <begin position="273"/>
        <end position="294"/>
    </location>
</feature>
<keyword evidence="8" id="KW-0418">Kinase</keyword>
<dbReference type="Pfam" id="PF07714">
    <property type="entry name" value="PK_Tyr_Ser-Thr"/>
    <property type="match status" value="1"/>
</dbReference>
<dbReference type="Pfam" id="PF14380">
    <property type="entry name" value="WAK_assoc"/>
    <property type="match status" value="1"/>
</dbReference>
<evidence type="ECO:0000256" key="3">
    <source>
        <dbReference type="ARBA" id="ARBA00022527"/>
    </source>
</evidence>
<feature type="chain" id="PRO_5028056432" description="non-specific serine/threonine protein kinase" evidence="17">
    <location>
        <begin position="25"/>
        <end position="669"/>
    </location>
</feature>
<dbReference type="PANTHER" id="PTHR46008:SF61">
    <property type="entry name" value="LEAF RUST 10 DISEASE-RESISTANCE LOCUS RECEPTOR-LIKE PROTEIN KINASE-LIKE 1.1"/>
    <property type="match status" value="1"/>
</dbReference>
<keyword evidence="6 17" id="KW-0732">Signal</keyword>
<sequence>MTKDPLLCFFLLCTFFLCFHGGQPSFSDYCSGRVCNGVAISYPFWKIDDGSNTNGSTQNAYCGYPGFGLSCAPSNDTFPVLALPSDNYYVKHINYASKSVTLIDIDLVGKSCPRAQHNVTIDSLPLDYHQDDVNITFYFNCSIDGVYEPLAVSPIPCLGQYMGKPSYVFLEGEEPEEFDWAGKCEDTVVATVRRTEVTESDLINQFARAMNTGFILDWDTAKECGECESTGGRCGFNNRTKKSLCFCDDGSILTNNSSGAYCKAKHTSVGLKVAIGVGAGVGTAIILVGLFLFLRHRNRRKSGHHSYVVSRSMSSAFSSRTDFEKGGLYCGLPIFDYEELRDATNNFDQQKELGDGGFGTVFHGKLKDGREVAVKRLYENNYKRVEQFMNEVEILARLRHPNLVILYGCTSRQSHRLLLVYEYVPNGTVADHLHGDLAKPGSLPWSTRLNIAIETASALVYLHASDIIHRDVKTNNILLDENFSVKVADFGLSRLFPFNVTHVSTAPQGTPGYVDPEYHQCYQLTEKSDVYSFGVVLMELISSLPAVDIMRHRHEINLSTMAVNKIHTGALHELVDPNLGFESNCDMRKMITAVAELGFQCLQNAKEMRPSMAEVLRTLTDIQKQDSDGEKKAEENDDAVLLKANPMVLSPDSVAVKWVSTSTTPNASS</sequence>
<dbReference type="Proteomes" id="UP000515151">
    <property type="component" value="Chromosome 7"/>
</dbReference>
<evidence type="ECO:0000256" key="11">
    <source>
        <dbReference type="ARBA" id="ARBA00023136"/>
    </source>
</evidence>
<protein>
    <recommendedName>
        <fullName evidence="2">non-specific serine/threonine protein kinase</fullName>
        <ecNumber evidence="2">2.7.11.1</ecNumber>
    </recommendedName>
</protein>
<dbReference type="InterPro" id="IPR000719">
    <property type="entry name" value="Prot_kinase_dom"/>
</dbReference>
<dbReference type="InterPro" id="IPR032872">
    <property type="entry name" value="WAK_assoc_C"/>
</dbReference>
<dbReference type="InterPro" id="IPR001245">
    <property type="entry name" value="Ser-Thr/Tyr_kinase_cat_dom"/>
</dbReference>
<keyword evidence="9 15" id="KW-0067">ATP-binding</keyword>
<feature type="signal peptide" evidence="17">
    <location>
        <begin position="1"/>
        <end position="24"/>
    </location>
</feature>
<dbReference type="GO" id="GO:0005524">
    <property type="term" value="F:ATP binding"/>
    <property type="evidence" value="ECO:0007669"/>
    <property type="project" value="UniProtKB-UniRule"/>
</dbReference>
<dbReference type="RefSeq" id="XP_031404086.1">
    <property type="nucleotide sequence ID" value="XM_031548226.1"/>
</dbReference>
<evidence type="ECO:0000256" key="9">
    <source>
        <dbReference type="ARBA" id="ARBA00022840"/>
    </source>
</evidence>
<dbReference type="AlphaFoldDB" id="A0A6P8EF99"/>
<evidence type="ECO:0000256" key="4">
    <source>
        <dbReference type="ARBA" id="ARBA00022679"/>
    </source>
</evidence>
<keyword evidence="19" id="KW-1185">Reference proteome</keyword>
<evidence type="ECO:0000256" key="12">
    <source>
        <dbReference type="ARBA" id="ARBA00023180"/>
    </source>
</evidence>
<evidence type="ECO:0000259" key="18">
    <source>
        <dbReference type="PROSITE" id="PS50011"/>
    </source>
</evidence>
<gene>
    <name evidence="20" type="primary">LOC116213338</name>
</gene>
<evidence type="ECO:0000256" key="6">
    <source>
        <dbReference type="ARBA" id="ARBA00022729"/>
    </source>
</evidence>
<keyword evidence="3" id="KW-0723">Serine/threonine-protein kinase</keyword>
<evidence type="ECO:0000313" key="20">
    <source>
        <dbReference type="RefSeq" id="XP_031404086.1"/>
    </source>
</evidence>
<keyword evidence="7 15" id="KW-0547">Nucleotide-binding</keyword>
<evidence type="ECO:0000256" key="7">
    <source>
        <dbReference type="ARBA" id="ARBA00022741"/>
    </source>
</evidence>
<dbReference type="Pfam" id="PF13947">
    <property type="entry name" value="GUB_WAK_bind"/>
    <property type="match status" value="1"/>
</dbReference>
<dbReference type="FunFam" id="1.10.510.10:FF:000161">
    <property type="entry name" value="Wall-associated receptor kinase-like 20"/>
    <property type="match status" value="1"/>
</dbReference>
<evidence type="ECO:0000256" key="16">
    <source>
        <dbReference type="SAM" id="Phobius"/>
    </source>
</evidence>